<evidence type="ECO:0000256" key="1">
    <source>
        <dbReference type="ARBA" id="ARBA00009497"/>
    </source>
</evidence>
<dbReference type="GO" id="GO:0008199">
    <property type="term" value="F:ferric iron binding"/>
    <property type="evidence" value="ECO:0007669"/>
    <property type="project" value="InterPro"/>
</dbReference>
<dbReference type="PROSITE" id="PS00818">
    <property type="entry name" value="DPS_1"/>
    <property type="match status" value="1"/>
</dbReference>
<keyword evidence="5" id="KW-1185">Reference proteome</keyword>
<proteinExistence type="inferred from homology"/>
<name>A0A1I1E5D5_9BACT</name>
<organism evidence="4 5">
    <name type="scientific">Flexibacter flexilis DSM 6793</name>
    <dbReference type="NCBI Taxonomy" id="927664"/>
    <lineage>
        <taxon>Bacteria</taxon>
        <taxon>Pseudomonadati</taxon>
        <taxon>Bacteroidota</taxon>
        <taxon>Cytophagia</taxon>
        <taxon>Cytophagales</taxon>
        <taxon>Flexibacteraceae</taxon>
        <taxon>Flexibacter</taxon>
    </lineage>
</organism>
<dbReference type="SUPFAM" id="SSF47240">
    <property type="entry name" value="Ferritin-like"/>
    <property type="match status" value="1"/>
</dbReference>
<keyword evidence="4" id="KW-0238">DNA-binding</keyword>
<dbReference type="Gene3D" id="1.20.1260.10">
    <property type="match status" value="1"/>
</dbReference>
<dbReference type="InterPro" id="IPR002177">
    <property type="entry name" value="DPS_DNA-bd"/>
</dbReference>
<sequence>MKNFIGIESQQAETLAQELNTLLASFQLHYQSLRGFHWNITGRKFFELHLKFEEYYNDALLKIDEIAERILALGGKPLHTFSQYLQHSFITENGYVSTEKESVELVAAHLSALLAAERKLMRLAADASDEGTTSLLSEYIKQQEKTLWMLRAWSE</sequence>
<reference evidence="4 5" key="1">
    <citation type="submission" date="2016-10" db="EMBL/GenBank/DDBJ databases">
        <authorList>
            <person name="de Groot N.N."/>
        </authorList>
    </citation>
    <scope>NUCLEOTIDE SEQUENCE [LARGE SCALE GENOMIC DNA]</scope>
    <source>
        <strain evidence="4 5">DSM 6793</strain>
    </source>
</reference>
<gene>
    <name evidence="4" type="ORF">SAMN05421780_101645</name>
</gene>
<dbReference type="InterPro" id="IPR009078">
    <property type="entry name" value="Ferritin-like_SF"/>
</dbReference>
<comment type="similarity">
    <text evidence="1 2">Belongs to the Dps family.</text>
</comment>
<evidence type="ECO:0000313" key="5">
    <source>
        <dbReference type="Proteomes" id="UP000199514"/>
    </source>
</evidence>
<dbReference type="GO" id="GO:0016722">
    <property type="term" value="F:oxidoreductase activity, acting on metal ions"/>
    <property type="evidence" value="ECO:0007669"/>
    <property type="project" value="InterPro"/>
</dbReference>
<dbReference type="EMBL" id="FOLE01000001">
    <property type="protein sequence ID" value="SFB82459.1"/>
    <property type="molecule type" value="Genomic_DNA"/>
</dbReference>
<dbReference type="GO" id="GO:0003677">
    <property type="term" value="F:DNA binding"/>
    <property type="evidence" value="ECO:0007669"/>
    <property type="project" value="UniProtKB-KW"/>
</dbReference>
<dbReference type="PRINTS" id="PR01346">
    <property type="entry name" value="HELNAPAPROT"/>
</dbReference>
<dbReference type="STRING" id="927664.SAMN05421780_101645"/>
<dbReference type="PROSITE" id="PS00819">
    <property type="entry name" value="DPS_2"/>
    <property type="match status" value="1"/>
</dbReference>
<accession>A0A1I1E5D5</accession>
<dbReference type="CDD" id="cd01043">
    <property type="entry name" value="DPS"/>
    <property type="match status" value="1"/>
</dbReference>
<dbReference type="OrthoDB" id="9797023at2"/>
<dbReference type="InterPro" id="IPR023188">
    <property type="entry name" value="DPS_DNA-bd_CS"/>
</dbReference>
<dbReference type="PIRSF" id="PIRSF005900">
    <property type="entry name" value="Dps"/>
    <property type="match status" value="1"/>
</dbReference>
<dbReference type="AlphaFoldDB" id="A0A1I1E5D5"/>
<evidence type="ECO:0000256" key="2">
    <source>
        <dbReference type="RuleBase" id="RU003875"/>
    </source>
</evidence>
<protein>
    <submittedName>
        <fullName evidence="4">Starvation-inducible DNA-binding protein</fullName>
    </submittedName>
</protein>
<evidence type="ECO:0000313" key="4">
    <source>
        <dbReference type="EMBL" id="SFB82459.1"/>
    </source>
</evidence>
<dbReference type="InterPro" id="IPR008331">
    <property type="entry name" value="Ferritin_DPS_dom"/>
</dbReference>
<dbReference type="RefSeq" id="WP_091507178.1">
    <property type="nucleotide sequence ID" value="NZ_FOLE01000001.1"/>
</dbReference>
<dbReference type="PANTHER" id="PTHR42932">
    <property type="entry name" value="GENERAL STRESS PROTEIN 20U"/>
    <property type="match status" value="1"/>
</dbReference>
<dbReference type="Proteomes" id="UP000199514">
    <property type="component" value="Unassembled WGS sequence"/>
</dbReference>
<evidence type="ECO:0000259" key="3">
    <source>
        <dbReference type="Pfam" id="PF00210"/>
    </source>
</evidence>
<feature type="domain" description="Ferritin/DPS" evidence="3">
    <location>
        <begin position="18"/>
        <end position="153"/>
    </location>
</feature>
<dbReference type="PANTHER" id="PTHR42932:SF1">
    <property type="entry name" value="GENERAL STRESS PROTEIN 20U"/>
    <property type="match status" value="1"/>
</dbReference>
<dbReference type="Pfam" id="PF00210">
    <property type="entry name" value="Ferritin"/>
    <property type="match status" value="1"/>
</dbReference>
<dbReference type="InterPro" id="IPR012347">
    <property type="entry name" value="Ferritin-like"/>
</dbReference>